<evidence type="ECO:0000313" key="2">
    <source>
        <dbReference type="Proteomes" id="UP001193734"/>
    </source>
</evidence>
<dbReference type="Proteomes" id="UP001193734">
    <property type="component" value="Unassembled WGS sequence"/>
</dbReference>
<reference evidence="1 2" key="1">
    <citation type="submission" date="2020-05" db="EMBL/GenBank/DDBJ databases">
        <title>Distinct polysaccharide utilization as determinants for interspecies competition between intestinal Prevotella spp.</title>
        <authorList>
            <person name="Galvez E.J.C."/>
            <person name="Iljazovic A."/>
            <person name="Strowig T."/>
        </authorList>
    </citation>
    <scope>NUCLEOTIDE SEQUENCE [LARGE SCALE GENOMIC DNA]</scope>
    <source>
        <strain evidence="1 2">PROD</strain>
    </source>
</reference>
<evidence type="ECO:0000313" key="1">
    <source>
        <dbReference type="EMBL" id="NPE14449.1"/>
    </source>
</evidence>
<accession>A0ABX2AVG7</accession>
<comment type="caution">
    <text evidence="1">The sequence shown here is derived from an EMBL/GenBank/DDBJ whole genome shotgun (WGS) entry which is preliminary data.</text>
</comment>
<name>A0ABX2AVG7_9BACT</name>
<gene>
    <name evidence="1" type="ORF">HPS55_08935</name>
</gene>
<organism evidence="1 2">
    <name type="scientific">Xylanibacter rodentium</name>
    <dbReference type="NCBI Taxonomy" id="2736289"/>
    <lineage>
        <taxon>Bacteria</taxon>
        <taxon>Pseudomonadati</taxon>
        <taxon>Bacteroidota</taxon>
        <taxon>Bacteroidia</taxon>
        <taxon>Bacteroidales</taxon>
        <taxon>Prevotellaceae</taxon>
        <taxon>Xylanibacter</taxon>
    </lineage>
</organism>
<proteinExistence type="predicted"/>
<protein>
    <submittedName>
        <fullName evidence="1">DUF3732 domain-containing protein</fullName>
    </submittedName>
</protein>
<sequence length="85" mass="10074">MSNIYLEFIFIFQKNITTFAYYSMEKDYGFMPQVIISDHADNLNIGKYEFESFVAKRWRKPNEGFIDLEKVTSSELDIEAINNED</sequence>
<dbReference type="EMBL" id="JABKKE010000013">
    <property type="protein sequence ID" value="NPE14449.1"/>
    <property type="molecule type" value="Genomic_DNA"/>
</dbReference>
<keyword evidence="2" id="KW-1185">Reference proteome</keyword>